<name>A0A4R5VDL5_9RHOB</name>
<keyword evidence="3" id="KW-1185">Reference proteome</keyword>
<dbReference type="AlphaFoldDB" id="A0A4R5VDL5"/>
<gene>
    <name evidence="2" type="ORF">E1832_06245</name>
</gene>
<organism evidence="2 3">
    <name type="scientific">Antarcticimicrobium luteum</name>
    <dbReference type="NCBI Taxonomy" id="2547397"/>
    <lineage>
        <taxon>Bacteria</taxon>
        <taxon>Pseudomonadati</taxon>
        <taxon>Pseudomonadota</taxon>
        <taxon>Alphaproteobacteria</taxon>
        <taxon>Rhodobacterales</taxon>
        <taxon>Paracoccaceae</taxon>
        <taxon>Antarcticimicrobium</taxon>
    </lineage>
</organism>
<feature type="domain" description="Polysaccharide pyruvyl transferase" evidence="1">
    <location>
        <begin position="50"/>
        <end position="209"/>
    </location>
</feature>
<dbReference type="OrthoDB" id="9803627at2"/>
<comment type="caution">
    <text evidence="2">The sequence shown here is derived from an EMBL/GenBank/DDBJ whole genome shotgun (WGS) entry which is preliminary data.</text>
</comment>
<evidence type="ECO:0000313" key="3">
    <source>
        <dbReference type="Proteomes" id="UP000295301"/>
    </source>
</evidence>
<dbReference type="InterPro" id="IPR007345">
    <property type="entry name" value="Polysacch_pyruvyl_Trfase"/>
</dbReference>
<sequence>MTSIYVYSWKPGSGVNFGDEIGPMVVDAVCRKSSISLKIIPSGQPLKAKIFAVGSVLHEARGSDVIWGVGVNSKHASILPRSSDIRFNAVRGPLTRSVVRDQGFECPEVFGDPGLLFPMLFDKEIRTRRGELERAAHDLGVRMPETIVIPNINDDRFLPYFSEPQLDGSIMFIRPHLDPITVAAYISASSRVISSSLHGLVFADVYGRSTTRMTSQYEAEFKYTDYYEGTGRQTPKSYPDLQRSLDGEETSRLEWDPEPLLKAFPLFDEELIDRLKVDRFEMEPNKTYEVAELERDKSPLVEGWADPENGSAWSVSEWANFEFYVKQTLSQDSFLRLNVGTLSKGTGAFTLLRVVHNGAAVESHRIVRGESGAKIDISLPKPDAGKNYMIRFKIENASRPIDYGIGQDARPLGVWVSNMTLVS</sequence>
<evidence type="ECO:0000259" key="1">
    <source>
        <dbReference type="Pfam" id="PF04230"/>
    </source>
</evidence>
<protein>
    <recommendedName>
        <fullName evidence="1">Polysaccharide pyruvyl transferase domain-containing protein</fullName>
    </recommendedName>
</protein>
<dbReference type="Pfam" id="PF04230">
    <property type="entry name" value="PS_pyruv_trans"/>
    <property type="match status" value="1"/>
</dbReference>
<reference evidence="2 3" key="1">
    <citation type="submission" date="2019-03" db="EMBL/GenBank/DDBJ databases">
        <title>Ruegeria lutea sp. nov., a novel strain, isolated from marine sediment, the Masan Bay, South Korea.</title>
        <authorList>
            <person name="Kim J."/>
            <person name="Kim D.-Y."/>
            <person name="Lee S.-S."/>
        </authorList>
    </citation>
    <scope>NUCLEOTIDE SEQUENCE [LARGE SCALE GENOMIC DNA]</scope>
    <source>
        <strain evidence="2 3">318-1</strain>
    </source>
</reference>
<dbReference type="Proteomes" id="UP000295301">
    <property type="component" value="Unassembled WGS sequence"/>
</dbReference>
<accession>A0A4R5VDL5</accession>
<evidence type="ECO:0000313" key="2">
    <source>
        <dbReference type="EMBL" id="TDK50410.1"/>
    </source>
</evidence>
<proteinExistence type="predicted"/>
<dbReference type="EMBL" id="SMUV01000056">
    <property type="protein sequence ID" value="TDK50410.1"/>
    <property type="molecule type" value="Genomic_DNA"/>
</dbReference>
<dbReference type="RefSeq" id="WP_133358878.1">
    <property type="nucleotide sequence ID" value="NZ_SMUV01000056.1"/>
</dbReference>